<dbReference type="Pfam" id="PF09380">
    <property type="entry name" value="FERM_C"/>
    <property type="match status" value="1"/>
</dbReference>
<proteinExistence type="predicted"/>
<evidence type="ECO:0000256" key="1">
    <source>
        <dbReference type="SAM" id="MobiDB-lite"/>
    </source>
</evidence>
<feature type="region of interest" description="Disordered" evidence="1">
    <location>
        <begin position="1077"/>
        <end position="1102"/>
    </location>
</feature>
<dbReference type="Pfam" id="PF00595">
    <property type="entry name" value="PDZ"/>
    <property type="match status" value="2"/>
</dbReference>
<dbReference type="OMA" id="CDSESAY"/>
<dbReference type="Proteomes" id="UP000095281">
    <property type="component" value="Unplaced"/>
</dbReference>
<dbReference type="InterPro" id="IPR001478">
    <property type="entry name" value="PDZ"/>
</dbReference>
<dbReference type="SMART" id="SM00295">
    <property type="entry name" value="B41"/>
    <property type="match status" value="1"/>
</dbReference>
<dbReference type="PROSITE" id="PS50106">
    <property type="entry name" value="PDZ"/>
    <property type="match status" value="2"/>
</dbReference>
<organism evidence="4 5">
    <name type="scientific">Meloidogyne hapla</name>
    <name type="common">Root-knot nematode worm</name>
    <dbReference type="NCBI Taxonomy" id="6305"/>
    <lineage>
        <taxon>Eukaryota</taxon>
        <taxon>Metazoa</taxon>
        <taxon>Ecdysozoa</taxon>
        <taxon>Nematoda</taxon>
        <taxon>Chromadorea</taxon>
        <taxon>Rhabditida</taxon>
        <taxon>Tylenchina</taxon>
        <taxon>Tylenchomorpha</taxon>
        <taxon>Tylenchoidea</taxon>
        <taxon>Meloidogynidae</taxon>
        <taxon>Meloidogyninae</taxon>
        <taxon>Meloidogyne</taxon>
    </lineage>
</organism>
<dbReference type="InterPro" id="IPR019749">
    <property type="entry name" value="Band_41_domain"/>
</dbReference>
<feature type="domain" description="PDZ" evidence="3">
    <location>
        <begin position="844"/>
        <end position="927"/>
    </location>
</feature>
<dbReference type="InterPro" id="IPR019748">
    <property type="entry name" value="FERM_central"/>
</dbReference>
<dbReference type="Gene3D" id="2.30.29.30">
    <property type="entry name" value="Pleckstrin-homology domain (PH domain)/Phosphotyrosine-binding domain (PTB)"/>
    <property type="match status" value="1"/>
</dbReference>
<dbReference type="InterPro" id="IPR018979">
    <property type="entry name" value="FERM_N"/>
</dbReference>
<feature type="region of interest" description="Disordered" evidence="1">
    <location>
        <begin position="785"/>
        <end position="811"/>
    </location>
</feature>
<dbReference type="PANTHER" id="PTHR46900:SF2">
    <property type="entry name" value="TYROSINE-PROTEIN PHOSPHATASE NON-RECEPTOR TYPE 13"/>
    <property type="match status" value="1"/>
</dbReference>
<dbReference type="CDD" id="cd00136">
    <property type="entry name" value="PDZ_canonical"/>
    <property type="match status" value="2"/>
</dbReference>
<dbReference type="SUPFAM" id="SSF50156">
    <property type="entry name" value="PDZ domain-like"/>
    <property type="match status" value="2"/>
</dbReference>
<dbReference type="Gene3D" id="1.20.80.10">
    <property type="match status" value="1"/>
</dbReference>
<dbReference type="InterPro" id="IPR018980">
    <property type="entry name" value="FERM_PH-like_C"/>
</dbReference>
<dbReference type="InterPro" id="IPR011993">
    <property type="entry name" value="PH-like_dom_sf"/>
</dbReference>
<feature type="domain" description="PDZ" evidence="3">
    <location>
        <begin position="1246"/>
        <end position="1330"/>
    </location>
</feature>
<dbReference type="PROSITE" id="PS50057">
    <property type="entry name" value="FERM_3"/>
    <property type="match status" value="1"/>
</dbReference>
<dbReference type="InterPro" id="IPR035963">
    <property type="entry name" value="FERM_2"/>
</dbReference>
<name>A0A1I8C0W3_MELHA</name>
<feature type="region of interest" description="Disordered" evidence="1">
    <location>
        <begin position="948"/>
        <end position="1017"/>
    </location>
</feature>
<feature type="compositionally biased region" description="Polar residues" evidence="1">
    <location>
        <begin position="260"/>
        <end position="274"/>
    </location>
</feature>
<dbReference type="PANTHER" id="PTHR46900">
    <property type="entry name" value="TYROSINE-PROTEIN PHOSPHATASE NON-RECEPTOR TYPE 13"/>
    <property type="match status" value="1"/>
</dbReference>
<sequence>MLEIHEQRVSLAEVLEVRGAKLTEFEILILLLTASDHLITLRLLEEKDGIFTLNQILITNDGQIKIQLIPFKEVPSEYIPPEFNGTLPFNSESLMVWCLGNCCILCLPNENSDIALLSLLNLMTLSHPQSRPSLQKVRQMIRNRLDVADIGKMHQFIRGLYREVLGDLDELISDEFCDDIRFSSRRSSHLSIVPGPGAPDFQKEMFDNDKVNDSSDFKFTDHPDQLDINNFDVDGFGISTQNFDSLKITDQEEKDDDSSTPRALSPTNPFNAKDQNPFYEEDEEKGKITNERINSKILPSISIKEENDSAIKIEDKINGIEGNSLISAISSQQKEYTQQNSQTPLQSVNGGGTFRRQNSLQPERCSRRNATNHARRAGRGATVSTASLMLPTVPEFLSNRNQQSIRLRAQSMRKKRIVAALYRQEPVVVFVRLLDGHTVEVNCTSDQLVGAVFHTVAEHLDISEHLFFGLSLLSCNVESIFLEEKQHLEKWAPPGWKSSIGRGHSLSNNEQFILNFRFRFYPKKREFIKTSTTAHQLYLQLRQDMLCGTLRFQPREKAFEMAALALCVEYAGNEEELSSNNLQGDYFNLENYLPGKFYDLKAGEILSVQREIISLHGQFAKQLCRLEAKERFIALCLEENYYGSHFYRVHKIKPKGHHQQQQFLPDLRLIAIMPSGIGICREERNGAQRLFTSLHQWSNIRTLQFDKKRFLLGIIENGIAIDNIFYVDHHSKSGYLVRFAASQHGFMLKMRQWQGTLDRVRAVQRHRDVAIDGSVEVISQQNHQNVDGLDSRPTHRRNGSQPQMGISAVSAGRQTDLVDREDLHKKYNDADDESIYGQDAQRIFMVLERHPEFGLGLTLVDGAVNGVKGVYVKSVAAEGDGHKKGLLIGDCLLSINGISLLDRTRHDAVDIVQNCGGKIRLEVLRFPSISVVLSKEPLQSVINELNFGRKPTNTHSVKNVKDDESQIISARRRTSAPPENKNSDSSKNNENATSVSTNQKTETNNINNNNAKPTVSHRQRAVSDFGAISGMTLPTLKTDDILTLSTKNDSTRLNAFKPNRYRRHKTSVGFMETKMLESDEEENISTDGSSTITRRSLDDGESSRGEYIIQKMPSVTAMYGIEIEDNNDEEKEESNNISIKEKQNQINNEQNNELSKHLGNKYQRANTIQSTSINSSPFDVALQRFARQNTNNEVNNNNKHLINLDWTNDLTTFETPTNDKTISHSSKAIHQKEFNDKFAEDEEDIVVILNKSESAPIGLSLAKRMGYDGVYIRSIGPDNSLAAQDGTLHVGDQIIRVQGVEIRNDESPLNVVKQLKEINGPLKINVKRRR</sequence>
<feature type="region of interest" description="Disordered" evidence="1">
    <location>
        <begin position="1126"/>
        <end position="1146"/>
    </location>
</feature>
<dbReference type="InterPro" id="IPR029071">
    <property type="entry name" value="Ubiquitin-like_domsf"/>
</dbReference>
<dbReference type="SUPFAM" id="SSF50729">
    <property type="entry name" value="PH domain-like"/>
    <property type="match status" value="1"/>
</dbReference>
<feature type="compositionally biased region" description="Low complexity" evidence="1">
    <location>
        <begin position="979"/>
        <end position="1010"/>
    </location>
</feature>
<dbReference type="Pfam" id="PF09379">
    <property type="entry name" value="FERM_N"/>
    <property type="match status" value="1"/>
</dbReference>
<feature type="domain" description="FERM" evidence="2">
    <location>
        <begin position="427"/>
        <end position="751"/>
    </location>
</feature>
<feature type="compositionally biased region" description="Polar residues" evidence="1">
    <location>
        <begin position="1085"/>
        <end position="1094"/>
    </location>
</feature>
<dbReference type="InterPro" id="IPR014352">
    <property type="entry name" value="FERM/acyl-CoA-bd_prot_sf"/>
</dbReference>
<evidence type="ECO:0000259" key="3">
    <source>
        <dbReference type="PROSITE" id="PS50106"/>
    </source>
</evidence>
<protein>
    <submittedName>
        <fullName evidence="5">FERM domain-containing protein</fullName>
    </submittedName>
</protein>
<dbReference type="SMART" id="SM00228">
    <property type="entry name" value="PDZ"/>
    <property type="match status" value="2"/>
</dbReference>
<reference evidence="5" key="1">
    <citation type="submission" date="2016-11" db="UniProtKB">
        <authorList>
            <consortium name="WormBaseParasite"/>
        </authorList>
    </citation>
    <scope>IDENTIFICATION</scope>
</reference>
<keyword evidence="4" id="KW-1185">Reference proteome</keyword>
<dbReference type="CDD" id="cd14473">
    <property type="entry name" value="FERM_B-lobe"/>
    <property type="match status" value="1"/>
</dbReference>
<dbReference type="InterPro" id="IPR036034">
    <property type="entry name" value="PDZ_sf"/>
</dbReference>
<dbReference type="WBParaSite" id="MhA1_Contig898.frz3.gene8">
    <property type="protein sequence ID" value="MhA1_Contig898.frz3.gene8"/>
    <property type="gene ID" value="MhA1_Contig898.frz3.gene8"/>
</dbReference>
<dbReference type="InterPro" id="IPR052074">
    <property type="entry name" value="NonRcpt_TyrProt_Phosphatase"/>
</dbReference>
<evidence type="ECO:0000313" key="5">
    <source>
        <dbReference type="WBParaSite" id="MhA1_Contig898.frz3.gene8"/>
    </source>
</evidence>
<feature type="region of interest" description="Disordered" evidence="1">
    <location>
        <begin position="251"/>
        <end position="286"/>
    </location>
</feature>
<evidence type="ECO:0000313" key="4">
    <source>
        <dbReference type="Proteomes" id="UP000095281"/>
    </source>
</evidence>
<dbReference type="Gene3D" id="3.10.20.90">
    <property type="entry name" value="Phosphatidylinositol 3-kinase Catalytic Subunit, Chain A, domain 1"/>
    <property type="match status" value="1"/>
</dbReference>
<dbReference type="SMART" id="SM01196">
    <property type="entry name" value="FERM_C"/>
    <property type="match status" value="1"/>
</dbReference>
<dbReference type="SUPFAM" id="SSF47031">
    <property type="entry name" value="Second domain of FERM"/>
    <property type="match status" value="1"/>
</dbReference>
<feature type="region of interest" description="Disordered" evidence="1">
    <location>
        <begin position="341"/>
        <end position="360"/>
    </location>
</feature>
<accession>A0A1I8C0W3</accession>
<dbReference type="Gene3D" id="2.30.42.10">
    <property type="match status" value="2"/>
</dbReference>
<dbReference type="InterPro" id="IPR000299">
    <property type="entry name" value="FERM_domain"/>
</dbReference>
<evidence type="ECO:0000259" key="2">
    <source>
        <dbReference type="PROSITE" id="PS50057"/>
    </source>
</evidence>
<dbReference type="SUPFAM" id="SSF54236">
    <property type="entry name" value="Ubiquitin-like"/>
    <property type="match status" value="1"/>
</dbReference>
<dbReference type="Pfam" id="PF00373">
    <property type="entry name" value="FERM_M"/>
    <property type="match status" value="1"/>
</dbReference>